<dbReference type="PROSITE" id="PS50200">
    <property type="entry name" value="RA"/>
    <property type="match status" value="1"/>
</dbReference>
<reference evidence="5" key="1">
    <citation type="submission" date="2016-04" db="UniProtKB">
        <authorList>
            <consortium name="WormBaseParasite"/>
        </authorList>
    </citation>
    <scope>IDENTIFICATION</scope>
</reference>
<protein>
    <submittedName>
        <fullName evidence="5">Ras-associating domain-containing protein</fullName>
    </submittedName>
</protein>
<sequence>MLAQSGEGTSDGGVVPMRKSSSDMNIRKGSLASDPSVFPNSSENVVKRRNGLWRTAIGGSGKFLKNVTSFRSKLINAVISMRSALGIDIGYLYQVPIIEGNCVFLATIRTSVNNDELQETSLRWLPISKVFRRKASFPILYSLMSKIMDEVDFMRSSARPLGRGLYLGYVRLYSSLNSVNIAVSKKVASFIPHMWVRDNPRITQEEWQSITVTDMSKVLPLSNSQLQFRAAISTAINKLFDGLNIDADIVPGHRMYKAEIIAPNDEVSVILIVPRPDDVCSAPSALLSKDESHDHRKTIPIAVFEQIYHFTYQTAFFTKFCRLSVILDHFMMVAQYEQRRCLLQNDVTVYKSIYERLEQFQKTLDEVWNSARWVSRVASEAREKCAGLEGNTVPLTGLLTSGDEHKCSQYKVNIMKVRCYPSREQMVAEELSCSPCVKLKPTSDDGFSARISIGENLTSAEVVRLVLEKVAETSPQLLKNCQEIGNFCLVAVMGTRERRLKDDFILSRLQKPWTKGRLCVRRRSALLGAVHHGNEANV</sequence>
<reference evidence="3 4" key="2">
    <citation type="submission" date="2018-11" db="EMBL/GenBank/DDBJ databases">
        <authorList>
            <consortium name="Pathogen Informatics"/>
        </authorList>
    </citation>
    <scope>NUCLEOTIDE SEQUENCE [LARGE SCALE GENOMIC DNA]</scope>
</reference>
<feature type="domain" description="Ras-associating" evidence="2">
    <location>
        <begin position="451"/>
        <end position="525"/>
    </location>
</feature>
<dbReference type="GO" id="GO:0061172">
    <property type="term" value="P:regulation of establishment of bipolar cell polarity"/>
    <property type="evidence" value="ECO:0007669"/>
    <property type="project" value="TreeGrafter"/>
</dbReference>
<dbReference type="GO" id="GO:0000132">
    <property type="term" value="P:establishment of mitotic spindle orientation"/>
    <property type="evidence" value="ECO:0007669"/>
    <property type="project" value="TreeGrafter"/>
</dbReference>
<dbReference type="InterPro" id="IPR000159">
    <property type="entry name" value="RA_dom"/>
</dbReference>
<organism evidence="5">
    <name type="scientific">Nippostrongylus brasiliensis</name>
    <name type="common">Rat hookworm</name>
    <dbReference type="NCBI Taxonomy" id="27835"/>
    <lineage>
        <taxon>Eukaryota</taxon>
        <taxon>Metazoa</taxon>
        <taxon>Ecdysozoa</taxon>
        <taxon>Nematoda</taxon>
        <taxon>Chromadorea</taxon>
        <taxon>Rhabditida</taxon>
        <taxon>Rhabditina</taxon>
        <taxon>Rhabditomorpha</taxon>
        <taxon>Strongyloidea</taxon>
        <taxon>Heligmosomidae</taxon>
        <taxon>Nippostrongylus</taxon>
    </lineage>
</organism>
<dbReference type="PANTHER" id="PTHR21437:SF1">
    <property type="entry name" value="WIDE AWAKE"/>
    <property type="match status" value="1"/>
</dbReference>
<name>A0A158QYG7_NIPBR</name>
<dbReference type="STRING" id="27835.A0A158QYG7"/>
<dbReference type="WBParaSite" id="NBR_0000846501-mRNA-1">
    <property type="protein sequence ID" value="NBR_0000846501-mRNA-1"/>
    <property type="gene ID" value="NBR_0000846501"/>
</dbReference>
<gene>
    <name evidence="3" type="ORF">NBR_LOCUS8466</name>
</gene>
<dbReference type="PANTHER" id="PTHR21437">
    <property type="entry name" value="WIDE AWAKE"/>
    <property type="match status" value="1"/>
</dbReference>
<dbReference type="GO" id="GO:0005819">
    <property type="term" value="C:spindle"/>
    <property type="evidence" value="ECO:0007669"/>
    <property type="project" value="TreeGrafter"/>
</dbReference>
<evidence type="ECO:0000313" key="3">
    <source>
        <dbReference type="EMBL" id="VDL72055.1"/>
    </source>
</evidence>
<evidence type="ECO:0000256" key="1">
    <source>
        <dbReference type="SAM" id="MobiDB-lite"/>
    </source>
</evidence>
<proteinExistence type="predicted"/>
<dbReference type="Proteomes" id="UP000271162">
    <property type="component" value="Unassembled WGS sequence"/>
</dbReference>
<dbReference type="GO" id="GO:0007165">
    <property type="term" value="P:signal transduction"/>
    <property type="evidence" value="ECO:0007669"/>
    <property type="project" value="InterPro"/>
</dbReference>
<dbReference type="InterPro" id="IPR039269">
    <property type="entry name" value="ANKFN1"/>
</dbReference>
<evidence type="ECO:0000313" key="4">
    <source>
        <dbReference type="Proteomes" id="UP000271162"/>
    </source>
</evidence>
<evidence type="ECO:0000313" key="5">
    <source>
        <dbReference type="WBParaSite" id="NBR_0000846501-mRNA-1"/>
    </source>
</evidence>
<dbReference type="EMBL" id="UYSL01020009">
    <property type="protein sequence ID" value="VDL72055.1"/>
    <property type="molecule type" value="Genomic_DNA"/>
</dbReference>
<dbReference type="OMA" id="FASTHRM"/>
<feature type="region of interest" description="Disordered" evidence="1">
    <location>
        <begin position="1"/>
        <end position="42"/>
    </location>
</feature>
<dbReference type="AlphaFoldDB" id="A0A158QYG7"/>
<keyword evidence="4" id="KW-1185">Reference proteome</keyword>
<accession>A0A158QYG7</accession>
<evidence type="ECO:0000259" key="2">
    <source>
        <dbReference type="PROSITE" id="PS50200"/>
    </source>
</evidence>